<proteinExistence type="predicted"/>
<feature type="domain" description="Smr" evidence="1">
    <location>
        <begin position="137"/>
        <end position="218"/>
    </location>
</feature>
<name>A0A061CTL3_ECTOL</name>
<organism evidence="2 5">
    <name type="scientific">Ectopseudomonas oleovorans</name>
    <name type="common">Pseudomonas oleovorans</name>
    <dbReference type="NCBI Taxonomy" id="301"/>
    <lineage>
        <taxon>Bacteria</taxon>
        <taxon>Pseudomonadati</taxon>
        <taxon>Pseudomonadota</taxon>
        <taxon>Gammaproteobacteria</taxon>
        <taxon>Pseudomonadales</taxon>
        <taxon>Pseudomonadaceae</taxon>
        <taxon>Ectopseudomonas</taxon>
    </lineage>
</organism>
<dbReference type="InterPro" id="IPR002625">
    <property type="entry name" value="Smr_dom"/>
</dbReference>
<evidence type="ECO:0000313" key="3">
    <source>
        <dbReference type="EMBL" id="SUD60713.1"/>
    </source>
</evidence>
<accession>A0A061CTL3</accession>
<dbReference type="EC" id="3.1.-.-" evidence="2"/>
<dbReference type="GO" id="GO:0016787">
    <property type="term" value="F:hydrolase activity"/>
    <property type="evidence" value="ECO:0007669"/>
    <property type="project" value="UniProtKB-KW"/>
</dbReference>
<dbReference type="AlphaFoldDB" id="A0A061CTL3"/>
<dbReference type="EMBL" id="UGUV01000002">
    <property type="protein sequence ID" value="SUD52950.1"/>
    <property type="molecule type" value="Genomic_DNA"/>
</dbReference>
<dbReference type="Pfam" id="PF01713">
    <property type="entry name" value="Smr"/>
    <property type="match status" value="1"/>
</dbReference>
<dbReference type="Proteomes" id="UP000254084">
    <property type="component" value="Unassembled WGS sequence"/>
</dbReference>
<evidence type="ECO:0000259" key="1">
    <source>
        <dbReference type="PROSITE" id="PS50828"/>
    </source>
</evidence>
<dbReference type="Proteomes" id="UP000255303">
    <property type="component" value="Unassembled WGS sequence"/>
</dbReference>
<dbReference type="GO" id="GO:0004520">
    <property type="term" value="F:DNA endonuclease activity"/>
    <property type="evidence" value="ECO:0007669"/>
    <property type="project" value="TreeGrafter"/>
</dbReference>
<dbReference type="Gene3D" id="3.30.1370.110">
    <property type="match status" value="1"/>
</dbReference>
<evidence type="ECO:0000313" key="4">
    <source>
        <dbReference type="Proteomes" id="UP000254084"/>
    </source>
</evidence>
<dbReference type="PANTHER" id="PTHR35562">
    <property type="entry name" value="DNA ENDONUCLEASE SMRA-RELATED"/>
    <property type="match status" value="1"/>
</dbReference>
<dbReference type="PROSITE" id="PS50828">
    <property type="entry name" value="SMR"/>
    <property type="match status" value="1"/>
</dbReference>
<gene>
    <name evidence="2" type="primary">smrA</name>
    <name evidence="2" type="ORF">NCTC10692_03451</name>
    <name evidence="3" type="ORF">NCTC10860_03066</name>
</gene>
<protein>
    <submittedName>
        <fullName evidence="2">Smr protein/MutS2</fullName>
        <ecNumber evidence="2">3.1.-.-</ecNumber>
    </submittedName>
</protein>
<accession>A0A379JWV8</accession>
<evidence type="ECO:0000313" key="2">
    <source>
        <dbReference type="EMBL" id="SUD52950.1"/>
    </source>
</evidence>
<dbReference type="EMBL" id="UGUW01000004">
    <property type="protein sequence ID" value="SUD60713.1"/>
    <property type="molecule type" value="Genomic_DNA"/>
</dbReference>
<dbReference type="InterPro" id="IPR036063">
    <property type="entry name" value="Smr_dom_sf"/>
</dbReference>
<evidence type="ECO:0000313" key="5">
    <source>
        <dbReference type="Proteomes" id="UP000255303"/>
    </source>
</evidence>
<dbReference type="SUPFAM" id="SSF160443">
    <property type="entry name" value="SMR domain-like"/>
    <property type="match status" value="1"/>
</dbReference>
<sequence length="227" mass="25638">MPVMLFFNRIDDRPQAGSYKFVFLRLHGRHLGKMPACFAEPPMQDDDFSLFQAELRGVKPIKHDRADTGKPKTDRKQFNTLRQAATISQGEIKVDGLSDQFVIDVGAEDPLYWAGNGVQDGQMRKLKLGQIPFDGSLDLHGMSVEKARDTLWEFLAEATKLEIRCVRVTHGKAVRMDGRKPMIKSHVNTWLRQHPQVLGFSSCLAKHGGTGAVYIILKRTMMDGRDE</sequence>
<reference evidence="4 5" key="1">
    <citation type="submission" date="2018-06" db="EMBL/GenBank/DDBJ databases">
        <authorList>
            <consortium name="Pathogen Informatics"/>
            <person name="Doyle S."/>
        </authorList>
    </citation>
    <scope>NUCLEOTIDE SEQUENCE [LARGE SCALE GENOMIC DNA]</scope>
    <source>
        <strain evidence="2 5">NCTC10692</strain>
        <strain evidence="3 4">NCTC10860</strain>
    </source>
</reference>
<dbReference type="PANTHER" id="PTHR35562:SF2">
    <property type="entry name" value="DNA ENDONUCLEASE SMRA-RELATED"/>
    <property type="match status" value="1"/>
</dbReference>
<dbReference type="SMART" id="SM00463">
    <property type="entry name" value="SMR"/>
    <property type="match status" value="1"/>
</dbReference>
<keyword evidence="2" id="KW-0378">Hydrolase</keyword>